<name>A0A848EV53_MEGEL</name>
<protein>
    <submittedName>
        <fullName evidence="2">Uncharacterized protein</fullName>
    </submittedName>
</protein>
<reference evidence="2 3" key="1">
    <citation type="submission" date="2020-04" db="EMBL/GenBank/DDBJ databases">
        <authorList>
            <person name="Hitch T.C.A."/>
            <person name="Wylensek D."/>
            <person name="Clavel T."/>
        </authorList>
    </citation>
    <scope>NUCLEOTIDE SEQUENCE [LARGE SCALE GENOMIC DNA]</scope>
    <source>
        <strain evidence="2 3">WCA-386-APC-2A</strain>
    </source>
</reference>
<dbReference type="RefSeq" id="WP_169013858.1">
    <property type="nucleotide sequence ID" value="NZ_JABBJH010000018.1"/>
</dbReference>
<evidence type="ECO:0000313" key="3">
    <source>
        <dbReference type="Proteomes" id="UP000536773"/>
    </source>
</evidence>
<dbReference type="EMBL" id="JABBJH010000018">
    <property type="protein sequence ID" value="NMK39739.1"/>
    <property type="molecule type" value="Genomic_DNA"/>
</dbReference>
<evidence type="ECO:0000256" key="1">
    <source>
        <dbReference type="SAM" id="MobiDB-lite"/>
    </source>
</evidence>
<feature type="region of interest" description="Disordered" evidence="1">
    <location>
        <begin position="33"/>
        <end position="58"/>
    </location>
</feature>
<dbReference type="AlphaFoldDB" id="A0A848EV53"/>
<evidence type="ECO:0000313" key="2">
    <source>
        <dbReference type="EMBL" id="NMK39739.1"/>
    </source>
</evidence>
<accession>A0A848EV53</accession>
<comment type="caution">
    <text evidence="2">The sequence shown here is derived from an EMBL/GenBank/DDBJ whole genome shotgun (WGS) entry which is preliminary data.</text>
</comment>
<proteinExistence type="predicted"/>
<sequence length="58" mass="6347">MARAKRCPFCGHKLDAEGWCRNEKCADYIRTQSHDTEKAAEAGKATADGDSGQSDTEK</sequence>
<dbReference type="Proteomes" id="UP000536773">
    <property type="component" value="Unassembled WGS sequence"/>
</dbReference>
<organism evidence="2 3">
    <name type="scientific">Megasphaera elsdenii</name>
    <dbReference type="NCBI Taxonomy" id="907"/>
    <lineage>
        <taxon>Bacteria</taxon>
        <taxon>Bacillati</taxon>
        <taxon>Bacillota</taxon>
        <taxon>Negativicutes</taxon>
        <taxon>Veillonellales</taxon>
        <taxon>Veillonellaceae</taxon>
        <taxon>Megasphaera</taxon>
    </lineage>
</organism>
<gene>
    <name evidence="2" type="ORF">HG933_10240</name>
</gene>